<accession>A0A7J6LIA4</accession>
<comment type="caution">
    <text evidence="2">The sequence shown here is derived from an EMBL/GenBank/DDBJ whole genome shotgun (WGS) entry which is preliminary data.</text>
</comment>
<evidence type="ECO:0000313" key="2">
    <source>
        <dbReference type="EMBL" id="KAF4658866.1"/>
    </source>
</evidence>
<feature type="non-terminal residue" evidence="2">
    <location>
        <position position="342"/>
    </location>
</feature>
<dbReference type="OrthoDB" id="469213at2759"/>
<gene>
    <name evidence="2" type="ORF">FOL46_006799</name>
    <name evidence="1" type="ORF">FOZ61_008311</name>
</gene>
<evidence type="ECO:0000313" key="4">
    <source>
        <dbReference type="Proteomes" id="UP000572268"/>
    </source>
</evidence>
<protein>
    <submittedName>
        <fullName evidence="2">Uncharacterized protein</fullName>
    </submittedName>
</protein>
<organism evidence="2 4">
    <name type="scientific">Perkinsus olseni</name>
    <name type="common">Perkinsus atlanticus</name>
    <dbReference type="NCBI Taxonomy" id="32597"/>
    <lineage>
        <taxon>Eukaryota</taxon>
        <taxon>Sar</taxon>
        <taxon>Alveolata</taxon>
        <taxon>Perkinsozoa</taxon>
        <taxon>Perkinsea</taxon>
        <taxon>Perkinsida</taxon>
        <taxon>Perkinsidae</taxon>
        <taxon>Perkinsus</taxon>
    </lineage>
</organism>
<dbReference type="Proteomes" id="UP000570595">
    <property type="component" value="Unassembled WGS sequence"/>
</dbReference>
<evidence type="ECO:0000313" key="3">
    <source>
        <dbReference type="Proteomes" id="UP000570595"/>
    </source>
</evidence>
<dbReference type="Proteomes" id="UP000572268">
    <property type="component" value="Unassembled WGS sequence"/>
</dbReference>
<dbReference type="EMBL" id="JABAHT010000541">
    <property type="protein sequence ID" value="KAF4654371.1"/>
    <property type="molecule type" value="Genomic_DNA"/>
</dbReference>
<evidence type="ECO:0000313" key="1">
    <source>
        <dbReference type="EMBL" id="KAF4654371.1"/>
    </source>
</evidence>
<proteinExistence type="predicted"/>
<sequence>MATPPPSEHLQDKLINGEVQQTSIAVADGGAQSQVPVQLRQSWIESAEAFESTKSLASELRKARIRKGRIRGQIKRLEEQADNIIITDGDDEALVAKLGEEVDQWREALAEAGAYVLALEMRYDQLNERNSREIARAGGSRSGASSRAQLRFDIGSEGDQRSLISGRVSPRAMLFESQQQEHVHSSTNAPLPVLHTHQELNQGFLRITPSQPPPVQAPVRSTHHEVERFDLASRSRVSTGREAGSILPLGQPVEMVNLRPEDSISEAARCARDQGQEYQMHMERGRSQQRTAAAATGKPFCDAGTVGKLSISGLRDIFRVTAHIRRVESILVEANAGRFIND</sequence>
<dbReference type="AlphaFoldDB" id="A0A7J6LIA4"/>
<dbReference type="EMBL" id="JABANN010000455">
    <property type="protein sequence ID" value="KAF4658866.1"/>
    <property type="molecule type" value="Genomic_DNA"/>
</dbReference>
<name>A0A7J6LIA4_PEROL</name>
<reference evidence="3 4" key="1">
    <citation type="submission" date="2020-04" db="EMBL/GenBank/DDBJ databases">
        <title>Perkinsus olseni comparative genomics.</title>
        <authorList>
            <person name="Bogema D.R."/>
        </authorList>
    </citation>
    <scope>NUCLEOTIDE SEQUENCE [LARGE SCALE GENOMIC DNA]</scope>
    <source>
        <strain evidence="1">ATCC PRA-179</strain>
        <strain evidence="2">ATCC PRA-31</strain>
    </source>
</reference>